<dbReference type="Gene3D" id="3.40.33.10">
    <property type="entry name" value="CAP"/>
    <property type="match status" value="1"/>
</dbReference>
<feature type="domain" description="SCP" evidence="2">
    <location>
        <begin position="38"/>
        <end position="137"/>
    </location>
</feature>
<comment type="caution">
    <text evidence="3">The sequence shown here is derived from an EMBL/GenBank/DDBJ whole genome shotgun (WGS) entry which is preliminary data.</text>
</comment>
<feature type="non-terminal residue" evidence="3">
    <location>
        <position position="1"/>
    </location>
</feature>
<keyword evidence="4" id="KW-1185">Reference proteome</keyword>
<keyword evidence="1" id="KW-0732">Signal</keyword>
<reference evidence="3 4" key="1">
    <citation type="submission" date="2019-10" db="EMBL/GenBank/DDBJ databases">
        <title>Assembly and Annotation for the nematode Trichostrongylus colubriformis.</title>
        <authorList>
            <person name="Martin J."/>
        </authorList>
    </citation>
    <scope>NUCLEOTIDE SEQUENCE [LARGE SCALE GENOMIC DNA]</scope>
    <source>
        <strain evidence="3">G859</strain>
        <tissue evidence="3">Whole worm</tissue>
    </source>
</reference>
<dbReference type="AlphaFoldDB" id="A0AAN8IDQ9"/>
<dbReference type="CDD" id="cd05380">
    <property type="entry name" value="CAP_euk"/>
    <property type="match status" value="1"/>
</dbReference>
<organism evidence="3 4">
    <name type="scientific">Trichostrongylus colubriformis</name>
    <name type="common">Black scour worm</name>
    <dbReference type="NCBI Taxonomy" id="6319"/>
    <lineage>
        <taxon>Eukaryota</taxon>
        <taxon>Metazoa</taxon>
        <taxon>Ecdysozoa</taxon>
        <taxon>Nematoda</taxon>
        <taxon>Chromadorea</taxon>
        <taxon>Rhabditida</taxon>
        <taxon>Rhabditina</taxon>
        <taxon>Rhabditomorpha</taxon>
        <taxon>Strongyloidea</taxon>
        <taxon>Trichostrongylidae</taxon>
        <taxon>Trichostrongylus</taxon>
    </lineage>
</organism>
<evidence type="ECO:0000313" key="4">
    <source>
        <dbReference type="Proteomes" id="UP001331761"/>
    </source>
</evidence>
<dbReference type="EMBL" id="WIXE01018618">
    <property type="protein sequence ID" value="KAK5970769.1"/>
    <property type="molecule type" value="Genomic_DNA"/>
</dbReference>
<feature type="non-terminal residue" evidence="3">
    <location>
        <position position="137"/>
    </location>
</feature>
<protein>
    <recommendedName>
        <fullName evidence="2">SCP domain-containing protein</fullName>
    </recommendedName>
</protein>
<accession>A0AAN8IDQ9</accession>
<dbReference type="Proteomes" id="UP001331761">
    <property type="component" value="Unassembled WGS sequence"/>
</dbReference>
<proteinExistence type="predicted"/>
<feature type="chain" id="PRO_5042965366" description="SCP domain-containing protein" evidence="1">
    <location>
        <begin position="24"/>
        <end position="137"/>
    </location>
</feature>
<dbReference type="InterPro" id="IPR014044">
    <property type="entry name" value="CAP_dom"/>
</dbReference>
<evidence type="ECO:0000313" key="3">
    <source>
        <dbReference type="EMBL" id="KAK5970769.1"/>
    </source>
</evidence>
<gene>
    <name evidence="3" type="ORF">GCK32_017617</name>
</gene>
<evidence type="ECO:0000259" key="2">
    <source>
        <dbReference type="SMART" id="SM00198"/>
    </source>
</evidence>
<dbReference type="SUPFAM" id="SSF55797">
    <property type="entry name" value="PR-1-like"/>
    <property type="match status" value="1"/>
</dbReference>
<dbReference type="Pfam" id="PF00188">
    <property type="entry name" value="CAP"/>
    <property type="match status" value="1"/>
</dbReference>
<feature type="signal peptide" evidence="1">
    <location>
        <begin position="1"/>
        <end position="23"/>
    </location>
</feature>
<dbReference type="InterPro" id="IPR035940">
    <property type="entry name" value="CAP_sf"/>
</dbReference>
<evidence type="ECO:0000256" key="1">
    <source>
        <dbReference type="SAM" id="SignalP"/>
    </source>
</evidence>
<dbReference type="SMART" id="SM00198">
    <property type="entry name" value="SCP"/>
    <property type="match status" value="1"/>
</dbReference>
<name>A0AAN8IDQ9_TRICO</name>
<sequence>SLLGMQIPITIACLVLLAPLWAADKYVICPSDNGMTNEVRNMFVDTHNKLRLSYDCDMEANMMKWAKQCHFYHPPPAYRNYWGQNIYMVGDAYYNFTWPSIAETAVISWWQELQVFGVPENNIVVAPDEHKTGHYMQ</sequence>